<feature type="transmembrane region" description="Helical" evidence="1">
    <location>
        <begin position="125"/>
        <end position="147"/>
    </location>
</feature>
<dbReference type="InterPro" id="IPR007686">
    <property type="entry name" value="YutG/PgpA"/>
</dbReference>
<dbReference type="InterPro" id="IPR036681">
    <property type="entry name" value="PgpA-like_sf"/>
</dbReference>
<dbReference type="UniPathway" id="UPA00084">
    <property type="reaction ID" value="UER00504"/>
</dbReference>
<feature type="domain" description="YutG/PgpA" evidence="2">
    <location>
        <begin position="11"/>
        <end position="146"/>
    </location>
</feature>
<dbReference type="PANTHER" id="PTHR36305">
    <property type="entry name" value="PHOSPHATIDYLGLYCEROPHOSPHATASE A"/>
    <property type="match status" value="1"/>
</dbReference>
<dbReference type="GO" id="GO:0006655">
    <property type="term" value="P:phosphatidylglycerol biosynthetic process"/>
    <property type="evidence" value="ECO:0007669"/>
    <property type="project" value="UniProtKB-UniPathway"/>
</dbReference>
<dbReference type="PIRSF" id="PIRSF006162">
    <property type="entry name" value="PgpA"/>
    <property type="match status" value="1"/>
</dbReference>
<feature type="transmembrane region" description="Helical" evidence="1">
    <location>
        <begin position="20"/>
        <end position="38"/>
    </location>
</feature>
<protein>
    <submittedName>
        <fullName evidence="3">Phosphatidylglycerophosphatase</fullName>
    </submittedName>
</protein>
<evidence type="ECO:0000256" key="1">
    <source>
        <dbReference type="SAM" id="Phobius"/>
    </source>
</evidence>
<keyword evidence="1" id="KW-1133">Transmembrane helix</keyword>
<keyword evidence="4" id="KW-1185">Reference proteome</keyword>
<dbReference type="OrthoDB" id="9804091at2"/>
<dbReference type="PANTHER" id="PTHR36305:SF1">
    <property type="entry name" value="PHOSPHATIDYLGLYCEROPHOSPHATASE A"/>
    <property type="match status" value="1"/>
</dbReference>
<evidence type="ECO:0000313" key="4">
    <source>
        <dbReference type="Proteomes" id="UP000243205"/>
    </source>
</evidence>
<dbReference type="CDD" id="cd06971">
    <property type="entry name" value="PgpA"/>
    <property type="match status" value="1"/>
</dbReference>
<dbReference type="STRING" id="57664.SAMN05661003_10378"/>
<evidence type="ECO:0000313" key="3">
    <source>
        <dbReference type="EMBL" id="SDE04750.1"/>
    </source>
</evidence>
<name>A0A1G6ZQB4_9BACT</name>
<reference evidence="4" key="1">
    <citation type="submission" date="2016-10" db="EMBL/GenBank/DDBJ databases">
        <authorList>
            <person name="Varghese N."/>
            <person name="Submissions S."/>
        </authorList>
    </citation>
    <scope>NUCLEOTIDE SEQUENCE [LARGE SCALE GENOMIC DNA]</scope>
    <source>
        <strain evidence="4">DSM 8987</strain>
    </source>
</reference>
<dbReference type="EMBL" id="FNAQ01000003">
    <property type="protein sequence ID" value="SDE04750.1"/>
    <property type="molecule type" value="Genomic_DNA"/>
</dbReference>
<sequence>MWRRLLLSLTSNGGLGYSPWAPGTVGTLAGIPLFYLFAPLPPLQALLGYGLLVALACPLADAAGRFYGQADDGRIVIDELVGYLTTVLLLPFSLETALLGFVFFRLCDIFKPFPASWFDRRLKNGIGVVFDDIVAGLYAAGATRLALQLLA</sequence>
<evidence type="ECO:0000259" key="2">
    <source>
        <dbReference type="Pfam" id="PF04608"/>
    </source>
</evidence>
<dbReference type="RefSeq" id="WP_092076623.1">
    <property type="nucleotide sequence ID" value="NZ_FNAQ01000003.1"/>
</dbReference>
<feature type="transmembrane region" description="Helical" evidence="1">
    <location>
        <begin position="45"/>
        <end position="68"/>
    </location>
</feature>
<dbReference type="SUPFAM" id="SSF101307">
    <property type="entry name" value="YutG-like"/>
    <property type="match status" value="1"/>
</dbReference>
<organism evidence="3 4">
    <name type="scientific">Desulfuromonas thiophila</name>
    <dbReference type="NCBI Taxonomy" id="57664"/>
    <lineage>
        <taxon>Bacteria</taxon>
        <taxon>Pseudomonadati</taxon>
        <taxon>Thermodesulfobacteriota</taxon>
        <taxon>Desulfuromonadia</taxon>
        <taxon>Desulfuromonadales</taxon>
        <taxon>Desulfuromonadaceae</taxon>
        <taxon>Desulfuromonas</taxon>
    </lineage>
</organism>
<dbReference type="Proteomes" id="UP000243205">
    <property type="component" value="Unassembled WGS sequence"/>
</dbReference>
<gene>
    <name evidence="3" type="ORF">SAMN05661003_10378</name>
</gene>
<feature type="transmembrane region" description="Helical" evidence="1">
    <location>
        <begin position="80"/>
        <end position="104"/>
    </location>
</feature>
<dbReference type="Pfam" id="PF04608">
    <property type="entry name" value="PgpA"/>
    <property type="match status" value="1"/>
</dbReference>
<keyword evidence="1" id="KW-0812">Transmembrane</keyword>
<keyword evidence="1" id="KW-0472">Membrane</keyword>
<dbReference type="InterPro" id="IPR026037">
    <property type="entry name" value="PgpA"/>
</dbReference>
<accession>A0A1G6ZQB4</accession>
<dbReference type="AlphaFoldDB" id="A0A1G6ZQB4"/>
<dbReference type="GO" id="GO:0008962">
    <property type="term" value="F:phosphatidylglycerophosphatase activity"/>
    <property type="evidence" value="ECO:0007669"/>
    <property type="project" value="InterPro"/>
</dbReference>
<proteinExistence type="predicted"/>